<feature type="binding site" evidence="8">
    <location>
        <position position="254"/>
    </location>
    <ligand>
        <name>L-glutamine</name>
        <dbReference type="ChEBI" id="CHEBI:58359"/>
    </ligand>
</feature>
<comment type="catalytic activity">
    <reaction evidence="8">
        <text>L-glutamine + H2O = L-glutamate + NH4(+)</text>
        <dbReference type="Rhea" id="RHEA:15889"/>
        <dbReference type="ChEBI" id="CHEBI:15377"/>
        <dbReference type="ChEBI" id="CHEBI:28938"/>
        <dbReference type="ChEBI" id="CHEBI:29985"/>
        <dbReference type="ChEBI" id="CHEBI:58359"/>
    </reaction>
</comment>
<dbReference type="NCBIfam" id="NF009475">
    <property type="entry name" value="PRK12838.1"/>
    <property type="match status" value="1"/>
</dbReference>
<dbReference type="InterPro" id="IPR006274">
    <property type="entry name" value="CarbamoylP_synth_ssu"/>
</dbReference>
<dbReference type="InterPro" id="IPR002474">
    <property type="entry name" value="CarbamoylP_synth_ssu_N"/>
</dbReference>
<evidence type="ECO:0000313" key="9">
    <source>
        <dbReference type="EMBL" id="ALP70107.1"/>
    </source>
</evidence>
<feature type="active site" evidence="8">
    <location>
        <position position="334"/>
    </location>
</feature>
<feature type="region of interest" description="CPSase" evidence="8">
    <location>
        <begin position="1"/>
        <end position="175"/>
    </location>
</feature>
<keyword evidence="8" id="KW-0665">Pyrimidine biosynthesis</keyword>
<dbReference type="CDD" id="cd01744">
    <property type="entry name" value="GATase1_CPSase"/>
    <property type="match status" value="1"/>
</dbReference>
<dbReference type="InterPro" id="IPR029062">
    <property type="entry name" value="Class_I_gatase-like"/>
</dbReference>
<evidence type="ECO:0000313" key="10">
    <source>
        <dbReference type="Proteomes" id="UP000055698"/>
    </source>
</evidence>
<comment type="pathway">
    <text evidence="8">Pyrimidine metabolism; UMP biosynthesis via de novo pathway; (S)-dihydroorotate from bicarbonate: step 1/3.</text>
</comment>
<dbReference type="RefSeq" id="WP_020931634.1">
    <property type="nucleotide sequence ID" value="NZ_CP013212.1"/>
</dbReference>
<comment type="subunit">
    <text evidence="8">Composed of two chains; the small (or glutamine) chain promotes the hydrolysis of glutamine to ammonia, which is used by the large (or ammonia) chain to synthesize carbamoyl phosphate. Tetramer of heterodimers (alpha,beta)4.</text>
</comment>
<dbReference type="PRINTS" id="PR00099">
    <property type="entry name" value="CPSGATASE"/>
</dbReference>
<organism evidence="9 10">
    <name type="scientific">Candidatus Karelsulcia muelleri</name>
    <dbReference type="NCBI Taxonomy" id="336810"/>
    <lineage>
        <taxon>Bacteria</taxon>
        <taxon>Pseudomonadati</taxon>
        <taxon>Bacteroidota</taxon>
        <taxon>Flavobacteriia</taxon>
        <taxon>Flavobacteriales</taxon>
        <taxon>Candidatus Karelsulcia</taxon>
    </lineage>
</organism>
<evidence type="ECO:0000256" key="4">
    <source>
        <dbReference type="ARBA" id="ARBA00022741"/>
    </source>
</evidence>
<dbReference type="GO" id="GO:0004088">
    <property type="term" value="F:carbamoyl-phosphate synthase (glutamine-hydrolyzing) activity"/>
    <property type="evidence" value="ECO:0007669"/>
    <property type="project" value="UniProtKB-UniRule"/>
</dbReference>
<feature type="active site" evidence="8">
    <location>
        <position position="336"/>
    </location>
</feature>
<keyword evidence="3 8" id="KW-0436">Ligase</keyword>
<evidence type="ECO:0000256" key="1">
    <source>
        <dbReference type="ARBA" id="ARBA00005077"/>
    </source>
</evidence>
<comment type="pathway">
    <text evidence="1 8">Amino-acid biosynthesis; L-arginine biosynthesis; carbamoyl phosphate from bicarbonate: step 1/1.</text>
</comment>
<dbReference type="GO" id="GO:0044205">
    <property type="term" value="P:'de novo' UMP biosynthetic process"/>
    <property type="evidence" value="ECO:0007669"/>
    <property type="project" value="UniProtKB-UniRule"/>
</dbReference>
<feature type="binding site" evidence="8">
    <location>
        <position position="48"/>
    </location>
    <ligand>
        <name>L-glutamine</name>
        <dbReference type="ChEBI" id="CHEBI:58359"/>
    </ligand>
</feature>
<dbReference type="EMBL" id="CP013212">
    <property type="protein sequence ID" value="ALP70107.1"/>
    <property type="molecule type" value="Genomic_DNA"/>
</dbReference>
<evidence type="ECO:0000256" key="3">
    <source>
        <dbReference type="ARBA" id="ARBA00022598"/>
    </source>
</evidence>
<dbReference type="PANTHER" id="PTHR43418">
    <property type="entry name" value="MULTIFUNCTIONAL TRYPTOPHAN BIOSYNTHESIS PROTEIN-RELATED"/>
    <property type="match status" value="1"/>
</dbReference>
<feature type="binding site" evidence="8">
    <location>
        <position position="251"/>
    </location>
    <ligand>
        <name>L-glutamine</name>
        <dbReference type="ChEBI" id="CHEBI:58359"/>
    </ligand>
</feature>
<dbReference type="EC" id="6.3.5.5" evidence="8"/>
<dbReference type="Gene3D" id="3.40.50.880">
    <property type="match status" value="1"/>
</dbReference>
<dbReference type="PRINTS" id="PR00097">
    <property type="entry name" value="ANTSNTHASEII"/>
</dbReference>
<keyword evidence="5 8" id="KW-0067">ATP-binding</keyword>
<dbReference type="Pfam" id="PF00988">
    <property type="entry name" value="CPSase_sm_chain"/>
    <property type="match status" value="1"/>
</dbReference>
<dbReference type="UniPathway" id="UPA00070">
    <property type="reaction ID" value="UER00115"/>
</dbReference>
<sequence length="360" mass="40919">MINKNAKLILEDGSLYEAYSFGYEKSSAGEIVFNTSMTGYNESLTDPSYKGQILVYTYPLIGNYGIPQIISEKKNIKKFFESNNIHVSGLITSYYSDSAFHWNMYKKLSYFLKINNTVGIYGIDTRSLTKKLRDKGTMLGKIIISDNVKFYNPDNYNLVDKVSIKKKTIYGDGKHKILLIDCGVKNNIIRCFLERDCTVIRVPWNYNNFINEEYDGLFISNGPGNPKGYKTTINNISKAFTCNKPIFGICLGNQLLGLAAGFYTHKLKYGHRSNNQPVILSGTNRCFITSQNHGYVIDSNKIPNGWKIFFKNLNDNTCEGLINYDQNLISVQFHPEASSGPTDSQFLFDVFLNFIKKNNN</sequence>
<dbReference type="GO" id="GO:0006526">
    <property type="term" value="P:L-arginine biosynthetic process"/>
    <property type="evidence" value="ECO:0007669"/>
    <property type="project" value="UniProtKB-UniRule"/>
</dbReference>
<feature type="binding site" evidence="8">
    <location>
        <position position="222"/>
    </location>
    <ligand>
        <name>L-glutamine</name>
        <dbReference type="ChEBI" id="CHEBI:58359"/>
    </ligand>
</feature>
<name>A0A654M5F6_9FLAO</name>
<comment type="similarity">
    <text evidence="2 8">Belongs to the CarA family.</text>
</comment>
<dbReference type="SMART" id="SM01097">
    <property type="entry name" value="CPSase_sm_chain"/>
    <property type="match status" value="1"/>
</dbReference>
<keyword evidence="8" id="KW-0055">Arginine biosynthesis</keyword>
<feature type="binding site" evidence="8">
    <location>
        <position position="295"/>
    </location>
    <ligand>
        <name>L-glutamine</name>
        <dbReference type="ChEBI" id="CHEBI:58359"/>
    </ligand>
</feature>
<dbReference type="GO" id="GO:0004359">
    <property type="term" value="F:glutaminase activity"/>
    <property type="evidence" value="ECO:0007669"/>
    <property type="project" value="RHEA"/>
</dbReference>
<evidence type="ECO:0000256" key="2">
    <source>
        <dbReference type="ARBA" id="ARBA00007800"/>
    </source>
</evidence>
<feature type="active site" description="Nucleophile" evidence="8">
    <location>
        <position position="250"/>
    </location>
</feature>
<proteinExistence type="inferred from homology"/>
<dbReference type="InterPro" id="IPR050472">
    <property type="entry name" value="Anth_synth/Amidotransfase"/>
</dbReference>
<comment type="catalytic activity">
    <reaction evidence="7 8">
        <text>hydrogencarbonate + L-glutamine + 2 ATP + H2O = carbamoyl phosphate + L-glutamate + 2 ADP + phosphate + 2 H(+)</text>
        <dbReference type="Rhea" id="RHEA:18633"/>
        <dbReference type="ChEBI" id="CHEBI:15377"/>
        <dbReference type="ChEBI" id="CHEBI:15378"/>
        <dbReference type="ChEBI" id="CHEBI:17544"/>
        <dbReference type="ChEBI" id="CHEBI:29985"/>
        <dbReference type="ChEBI" id="CHEBI:30616"/>
        <dbReference type="ChEBI" id="CHEBI:43474"/>
        <dbReference type="ChEBI" id="CHEBI:58228"/>
        <dbReference type="ChEBI" id="CHEBI:58359"/>
        <dbReference type="ChEBI" id="CHEBI:456216"/>
        <dbReference type="EC" id="6.3.5.5"/>
    </reaction>
</comment>
<dbReference type="GO" id="GO:0006541">
    <property type="term" value="P:glutamine metabolic process"/>
    <property type="evidence" value="ECO:0007669"/>
    <property type="project" value="InterPro"/>
</dbReference>
<dbReference type="Pfam" id="PF00117">
    <property type="entry name" value="GATase"/>
    <property type="match status" value="1"/>
</dbReference>
<dbReference type="PROSITE" id="PS51273">
    <property type="entry name" value="GATASE_TYPE_1"/>
    <property type="match status" value="1"/>
</dbReference>
<dbReference type="Gene3D" id="3.50.30.20">
    <property type="entry name" value="Carbamoyl-phosphate synthase small subunit, N-terminal domain"/>
    <property type="match status" value="1"/>
</dbReference>
<dbReference type="NCBIfam" id="TIGR01368">
    <property type="entry name" value="CPSaseIIsmall"/>
    <property type="match status" value="1"/>
</dbReference>
<reference evidence="10" key="1">
    <citation type="submission" date="2015-11" db="EMBL/GenBank/DDBJ databases">
        <title>Complete genome sequences of the obligate symbionts Candidatus Sulcia muelleri and Candidatus Nasuia deltocephalinicola from the pestiferous leafhopper, Macrosteles quadripunctulatus (Hemiptera: Cicadellidae).</title>
        <authorList>
            <person name="Bennett G.M."/>
            <person name="Abba S."/>
            <person name="Kube M."/>
            <person name="Marzachi C."/>
        </authorList>
    </citation>
    <scope>NUCLEOTIDE SEQUENCE [LARGE SCALE GENOMIC DNA]</scope>
    <source>
        <strain evidence="10">PUNC</strain>
    </source>
</reference>
<feature type="binding site" evidence="8">
    <location>
        <position position="292"/>
    </location>
    <ligand>
        <name>L-glutamine</name>
        <dbReference type="ChEBI" id="CHEBI:58359"/>
    </ligand>
</feature>
<dbReference type="GO" id="GO:0005524">
    <property type="term" value="F:ATP binding"/>
    <property type="evidence" value="ECO:0007669"/>
    <property type="project" value="UniProtKB-UniRule"/>
</dbReference>
<keyword evidence="4 8" id="KW-0547">Nucleotide-binding</keyword>
<feature type="binding site" evidence="8">
    <location>
        <position position="224"/>
    </location>
    <ligand>
        <name>L-glutamine</name>
        <dbReference type="ChEBI" id="CHEBI:58359"/>
    </ligand>
</feature>
<dbReference type="PRINTS" id="PR00096">
    <property type="entry name" value="GATASE"/>
</dbReference>
<dbReference type="AlphaFoldDB" id="A0A654M5F6"/>
<dbReference type="SUPFAM" id="SSF52021">
    <property type="entry name" value="Carbamoyl phosphate synthetase, small subunit N-terminal domain"/>
    <property type="match status" value="1"/>
</dbReference>
<dbReference type="SUPFAM" id="SSF52317">
    <property type="entry name" value="Class I glutamine amidotransferase-like"/>
    <property type="match status" value="1"/>
</dbReference>
<dbReference type="InterPro" id="IPR017926">
    <property type="entry name" value="GATASE"/>
</dbReference>
<evidence type="ECO:0000256" key="8">
    <source>
        <dbReference type="HAMAP-Rule" id="MF_01209"/>
    </source>
</evidence>
<reference evidence="9 10" key="2">
    <citation type="journal article" date="2016" name="Genome Announc.">
        <title>Complete Genome Sequences of the Obligate Symbionts 'Candidatus Sulcia muelleri' and 'Ca. Nasuia deltocephalinicola' from the Pestiferous Leafhopper Macrosteles quadripunctulatus (Hemiptera: Cicadellidae).</title>
        <authorList>
            <person name="Bennett G.M."/>
            <person name="Abba S."/>
            <person name="Kube M."/>
            <person name="Marzachi C."/>
        </authorList>
    </citation>
    <scope>NUCLEOTIDE SEQUENCE [LARGE SCALE GENOMIC DNA]</scope>
    <source>
        <strain evidence="9 10">PUNC</strain>
    </source>
</reference>
<dbReference type="PANTHER" id="PTHR43418:SF7">
    <property type="entry name" value="CARBAMOYL-PHOSPHATE SYNTHASE SMALL CHAIN"/>
    <property type="match status" value="1"/>
</dbReference>
<gene>
    <name evidence="8" type="primary">carA</name>
    <name evidence="9" type="ORF">ASU30_030</name>
</gene>
<keyword evidence="6 8" id="KW-0315">Glutamine amidotransferase</keyword>
<dbReference type="HAMAP" id="MF_01209">
    <property type="entry name" value="CPSase_S_chain"/>
    <property type="match status" value="1"/>
</dbReference>
<dbReference type="GO" id="GO:0006207">
    <property type="term" value="P:'de novo' pyrimidine nucleobase biosynthetic process"/>
    <property type="evidence" value="ECO:0007669"/>
    <property type="project" value="InterPro"/>
</dbReference>
<dbReference type="Proteomes" id="UP000055698">
    <property type="component" value="Chromosome"/>
</dbReference>
<dbReference type="InterPro" id="IPR035686">
    <property type="entry name" value="CPSase_GATase1"/>
</dbReference>
<evidence type="ECO:0000256" key="6">
    <source>
        <dbReference type="ARBA" id="ARBA00022962"/>
    </source>
</evidence>
<comment type="function">
    <text evidence="8">Small subunit of the glutamine-dependent carbamoyl phosphate synthetase (CPSase). CPSase catalyzes the formation of carbamoyl phosphate from the ammonia moiety of glutamine, carbonate, and phosphate donated by ATP, constituting the first step of 2 biosynthetic pathways, one leading to arginine and/or urea and the other to pyrimidine nucleotides. The small subunit (glutamine amidotransferase) binds and cleaves glutamine to supply the large subunit with the substrate ammonia.</text>
</comment>
<evidence type="ECO:0000256" key="5">
    <source>
        <dbReference type="ARBA" id="ARBA00022840"/>
    </source>
</evidence>
<keyword evidence="8" id="KW-0028">Amino-acid biosynthesis</keyword>
<dbReference type="UniPathway" id="UPA00068">
    <property type="reaction ID" value="UER00171"/>
</dbReference>
<accession>A0A654M5F6</accession>
<evidence type="ECO:0000256" key="7">
    <source>
        <dbReference type="ARBA" id="ARBA00048816"/>
    </source>
</evidence>
<dbReference type="GeneID" id="75050176"/>
<protein>
    <recommendedName>
        <fullName evidence="8">Carbamoyl phosphate synthase small chain</fullName>
        <ecNumber evidence="8">6.3.5.5</ecNumber>
    </recommendedName>
    <alternativeName>
        <fullName evidence="8">Carbamoyl phosphate synthetase glutamine chain</fullName>
    </alternativeName>
</protein>
<feature type="binding site" evidence="8">
    <location>
        <position position="294"/>
    </location>
    <ligand>
        <name>L-glutamine</name>
        <dbReference type="ChEBI" id="CHEBI:58359"/>
    </ligand>
</feature>
<dbReference type="InterPro" id="IPR036480">
    <property type="entry name" value="CarbP_synth_ssu_N_sf"/>
</dbReference>